<evidence type="ECO:0000256" key="8">
    <source>
        <dbReference type="ARBA" id="ARBA00022989"/>
    </source>
</evidence>
<keyword evidence="11" id="KW-0675">Receptor</keyword>
<keyword evidence="12" id="KW-1185">Reference proteome</keyword>
<evidence type="ECO:0000256" key="1">
    <source>
        <dbReference type="ARBA" id="ARBA00004167"/>
    </source>
</evidence>
<evidence type="ECO:0000313" key="12">
    <source>
        <dbReference type="Proteomes" id="UP001418222"/>
    </source>
</evidence>
<organism evidence="11 12">
    <name type="scientific">Platanthera zijinensis</name>
    <dbReference type="NCBI Taxonomy" id="2320716"/>
    <lineage>
        <taxon>Eukaryota</taxon>
        <taxon>Viridiplantae</taxon>
        <taxon>Streptophyta</taxon>
        <taxon>Embryophyta</taxon>
        <taxon>Tracheophyta</taxon>
        <taxon>Spermatophyta</taxon>
        <taxon>Magnoliopsida</taxon>
        <taxon>Liliopsida</taxon>
        <taxon>Asparagales</taxon>
        <taxon>Orchidaceae</taxon>
        <taxon>Orchidoideae</taxon>
        <taxon>Orchideae</taxon>
        <taxon>Orchidinae</taxon>
        <taxon>Platanthera</taxon>
    </lineage>
</organism>
<dbReference type="Proteomes" id="UP001418222">
    <property type="component" value="Unassembled WGS sequence"/>
</dbReference>
<evidence type="ECO:0000256" key="2">
    <source>
        <dbReference type="ARBA" id="ARBA00022553"/>
    </source>
</evidence>
<evidence type="ECO:0000256" key="7">
    <source>
        <dbReference type="ARBA" id="ARBA00022840"/>
    </source>
</evidence>
<evidence type="ECO:0000256" key="5">
    <source>
        <dbReference type="ARBA" id="ARBA00022741"/>
    </source>
</evidence>
<reference evidence="11 12" key="1">
    <citation type="journal article" date="2022" name="Nat. Plants">
        <title>Genomes of leafy and leafless Platanthera orchids illuminate the evolution of mycoheterotrophy.</title>
        <authorList>
            <person name="Li M.H."/>
            <person name="Liu K.W."/>
            <person name="Li Z."/>
            <person name="Lu H.C."/>
            <person name="Ye Q.L."/>
            <person name="Zhang D."/>
            <person name="Wang J.Y."/>
            <person name="Li Y.F."/>
            <person name="Zhong Z.M."/>
            <person name="Liu X."/>
            <person name="Yu X."/>
            <person name="Liu D.K."/>
            <person name="Tu X.D."/>
            <person name="Liu B."/>
            <person name="Hao Y."/>
            <person name="Liao X.Y."/>
            <person name="Jiang Y.T."/>
            <person name="Sun W.H."/>
            <person name="Chen J."/>
            <person name="Chen Y.Q."/>
            <person name="Ai Y."/>
            <person name="Zhai J.W."/>
            <person name="Wu S.S."/>
            <person name="Zhou Z."/>
            <person name="Hsiao Y.Y."/>
            <person name="Wu W.L."/>
            <person name="Chen Y.Y."/>
            <person name="Lin Y.F."/>
            <person name="Hsu J.L."/>
            <person name="Li C.Y."/>
            <person name="Wang Z.W."/>
            <person name="Zhao X."/>
            <person name="Zhong W.Y."/>
            <person name="Ma X.K."/>
            <person name="Ma L."/>
            <person name="Huang J."/>
            <person name="Chen G.Z."/>
            <person name="Huang M.Z."/>
            <person name="Huang L."/>
            <person name="Peng D.H."/>
            <person name="Luo Y.B."/>
            <person name="Zou S.Q."/>
            <person name="Chen S.P."/>
            <person name="Lan S."/>
            <person name="Tsai W.C."/>
            <person name="Van de Peer Y."/>
            <person name="Liu Z.J."/>
        </authorList>
    </citation>
    <scope>NUCLEOTIDE SEQUENCE [LARGE SCALE GENOMIC DNA]</scope>
    <source>
        <strain evidence="11">Lor287</strain>
    </source>
</reference>
<dbReference type="PANTHER" id="PTHR47984">
    <property type="entry name" value="OS01G0323000 PROTEIN"/>
    <property type="match status" value="1"/>
</dbReference>
<feature type="transmembrane region" description="Helical" evidence="10">
    <location>
        <begin position="54"/>
        <end position="73"/>
    </location>
</feature>
<dbReference type="GO" id="GO:0016301">
    <property type="term" value="F:kinase activity"/>
    <property type="evidence" value="ECO:0007669"/>
    <property type="project" value="UniProtKB-KW"/>
</dbReference>
<evidence type="ECO:0000313" key="11">
    <source>
        <dbReference type="EMBL" id="KAK8957870.1"/>
    </source>
</evidence>
<dbReference type="GO" id="GO:0016020">
    <property type="term" value="C:membrane"/>
    <property type="evidence" value="ECO:0007669"/>
    <property type="project" value="UniProtKB-SubCell"/>
</dbReference>
<evidence type="ECO:0000256" key="4">
    <source>
        <dbReference type="ARBA" id="ARBA00022692"/>
    </source>
</evidence>
<evidence type="ECO:0000256" key="9">
    <source>
        <dbReference type="ARBA" id="ARBA00023136"/>
    </source>
</evidence>
<comment type="subcellular location">
    <subcellularLocation>
        <location evidence="1">Membrane</location>
        <topology evidence="1">Single-pass membrane protein</topology>
    </subcellularLocation>
</comment>
<dbReference type="InterPro" id="IPR052232">
    <property type="entry name" value="RLK_Ser/Thr-Kinase"/>
</dbReference>
<keyword evidence="9 10" id="KW-0472">Membrane</keyword>
<dbReference type="EMBL" id="JBBWWQ010000001">
    <property type="protein sequence ID" value="KAK8957870.1"/>
    <property type="molecule type" value="Genomic_DNA"/>
</dbReference>
<accession>A0AAP0GFY8</accession>
<dbReference type="PANTHER" id="PTHR47984:SF14">
    <property type="entry name" value="OS01G0323000 PROTEIN"/>
    <property type="match status" value="1"/>
</dbReference>
<evidence type="ECO:0000256" key="3">
    <source>
        <dbReference type="ARBA" id="ARBA00022679"/>
    </source>
</evidence>
<keyword evidence="7" id="KW-0067">ATP-binding</keyword>
<gene>
    <name evidence="11" type="ORF">KSP39_PZI001373</name>
</gene>
<keyword evidence="3" id="KW-0808">Transferase</keyword>
<dbReference type="GO" id="GO:0005524">
    <property type="term" value="F:ATP binding"/>
    <property type="evidence" value="ECO:0007669"/>
    <property type="project" value="UniProtKB-KW"/>
</dbReference>
<proteinExistence type="predicted"/>
<name>A0AAP0GFY8_9ASPA</name>
<protein>
    <submittedName>
        <fullName evidence="11">Receptor-like protein kinase</fullName>
    </submittedName>
</protein>
<dbReference type="AlphaFoldDB" id="A0AAP0GFY8"/>
<dbReference type="Gene3D" id="3.30.200.20">
    <property type="entry name" value="Phosphorylase Kinase, domain 1"/>
    <property type="match status" value="1"/>
</dbReference>
<keyword evidence="5" id="KW-0547">Nucleotide-binding</keyword>
<keyword evidence="8 10" id="KW-1133">Transmembrane helix</keyword>
<keyword evidence="4 10" id="KW-0812">Transmembrane</keyword>
<evidence type="ECO:0000256" key="6">
    <source>
        <dbReference type="ARBA" id="ARBA00022777"/>
    </source>
</evidence>
<evidence type="ECO:0000256" key="10">
    <source>
        <dbReference type="SAM" id="Phobius"/>
    </source>
</evidence>
<comment type="caution">
    <text evidence="11">The sequence shown here is derived from an EMBL/GenBank/DDBJ whole genome shotgun (WGS) entry which is preliminary data.</text>
</comment>
<keyword evidence="6 11" id="KW-0418">Kinase</keyword>
<sequence length="75" mass="8706">MGQAEKEFKVAVEAIGHVRHKNLVSLLGYCVKEIHTRKILVINLLVLTSWKSRMILNNSMMVEMFVYLVMVIMKE</sequence>
<keyword evidence="2" id="KW-0597">Phosphoprotein</keyword>